<dbReference type="Gene3D" id="3.30.70.360">
    <property type="match status" value="1"/>
</dbReference>
<evidence type="ECO:0000259" key="7">
    <source>
        <dbReference type="Pfam" id="PF07687"/>
    </source>
</evidence>
<evidence type="ECO:0000256" key="1">
    <source>
        <dbReference type="ARBA" id="ARBA00001947"/>
    </source>
</evidence>
<reference evidence="8 9" key="1">
    <citation type="submission" date="2017-06" db="EMBL/GenBank/DDBJ databases">
        <authorList>
            <person name="Kim H.J."/>
            <person name="Triplett B.A."/>
        </authorList>
    </citation>
    <scope>NUCLEOTIDE SEQUENCE [LARGE SCALE GENOMIC DNA]</scope>
    <source>
        <strain evidence="8">FRACA_ARgP5</strain>
    </source>
</reference>
<evidence type="ECO:0000256" key="4">
    <source>
        <dbReference type="ARBA" id="ARBA00022801"/>
    </source>
</evidence>
<feature type="region of interest" description="Disordered" evidence="6">
    <location>
        <begin position="21"/>
        <end position="48"/>
    </location>
</feature>
<dbReference type="PANTHER" id="PTHR43808">
    <property type="entry name" value="ACETYLORNITHINE DEACETYLASE"/>
    <property type="match status" value="1"/>
</dbReference>
<name>A0A2I2KIQ3_9ACTN</name>
<dbReference type="PANTHER" id="PTHR43808:SF8">
    <property type="entry name" value="PEPTIDASE M20 DIMERISATION DOMAIN-CONTAINING PROTEIN"/>
    <property type="match status" value="1"/>
</dbReference>
<dbReference type="SUPFAM" id="SSF53187">
    <property type="entry name" value="Zn-dependent exopeptidases"/>
    <property type="match status" value="1"/>
</dbReference>
<dbReference type="Proteomes" id="UP000234331">
    <property type="component" value="Unassembled WGS sequence"/>
</dbReference>
<dbReference type="Pfam" id="PF07687">
    <property type="entry name" value="M20_dimer"/>
    <property type="match status" value="1"/>
</dbReference>
<dbReference type="EMBL" id="FZMO01000004">
    <property type="protein sequence ID" value="SNQ45535.1"/>
    <property type="molecule type" value="Genomic_DNA"/>
</dbReference>
<proteinExistence type="inferred from homology"/>
<dbReference type="NCBIfam" id="NF005913">
    <property type="entry name" value="PRK07906.1"/>
    <property type="match status" value="1"/>
</dbReference>
<dbReference type="AlphaFoldDB" id="A0A2I2KIQ3"/>
<keyword evidence="5" id="KW-0862">Zinc</keyword>
<dbReference type="SUPFAM" id="SSF55031">
    <property type="entry name" value="Bacterial exopeptidase dimerisation domain"/>
    <property type="match status" value="1"/>
</dbReference>
<dbReference type="CDD" id="cd05675">
    <property type="entry name" value="M20_yscS_like"/>
    <property type="match status" value="1"/>
</dbReference>
<dbReference type="Gene3D" id="3.40.630.10">
    <property type="entry name" value="Zn peptidases"/>
    <property type="match status" value="1"/>
</dbReference>
<evidence type="ECO:0000256" key="5">
    <source>
        <dbReference type="ARBA" id="ARBA00022833"/>
    </source>
</evidence>
<dbReference type="InterPro" id="IPR036264">
    <property type="entry name" value="Bact_exopeptidase_dim_dom"/>
</dbReference>
<gene>
    <name evidence="8" type="ORF">FRACA_1010013</name>
</gene>
<sequence>MAVDGDVLRRRYRTVTRYGSCPAGLSRAGQTEAMPSEPFPTPDPTGPLRLPVTAPDAEREVVELCRDLLRFESVNRGGGEGHERPAAEYVAAKLAEVGIEPTLLESQPGRTSVIARIAGADPSRPPLLVHSHLDVVPADASQWRVGPFSGEELDGALWGRGAVDMKDMVAMTLAVVRDLVRTGRPPARDLVVAFLADEEAGGVLGARWLVDNHPGLFAECTEAIGEVGGFSYTVSDDLRLYLIETAEKGLAWMKLTATGRAGHGSMISDDNAVTALCEAVARLGRHEFPLVLTPTVRVFLGELGDALGTEFDLDDLASTVTKLGPVARMIGATLRNTVNPTQLAAGEKVNVIPGEAVAYVDGRFLPGQEEEFLRQLDEILGPDIRREWVVHDGAVETGFDGALVDAMASSLRAEDPIARPVPYMLSGGTDAKSFSRLGIRCFGFSPLLLPADLDFSGMFHGVDERVPIEALRFGVRVLDRFLHAC</sequence>
<keyword evidence="3" id="KW-0479">Metal-binding</keyword>
<dbReference type="InterPro" id="IPR050072">
    <property type="entry name" value="Peptidase_M20A"/>
</dbReference>
<accession>A0A2I2KIQ3</accession>
<evidence type="ECO:0000256" key="6">
    <source>
        <dbReference type="SAM" id="MobiDB-lite"/>
    </source>
</evidence>
<dbReference type="Gene3D" id="1.10.150.900">
    <property type="match status" value="1"/>
</dbReference>
<dbReference type="GO" id="GO:0016787">
    <property type="term" value="F:hydrolase activity"/>
    <property type="evidence" value="ECO:0007669"/>
    <property type="project" value="UniProtKB-KW"/>
</dbReference>
<evidence type="ECO:0000313" key="9">
    <source>
        <dbReference type="Proteomes" id="UP000234331"/>
    </source>
</evidence>
<organism evidence="8 9">
    <name type="scientific">Frankia canadensis</name>
    <dbReference type="NCBI Taxonomy" id="1836972"/>
    <lineage>
        <taxon>Bacteria</taxon>
        <taxon>Bacillati</taxon>
        <taxon>Actinomycetota</taxon>
        <taxon>Actinomycetes</taxon>
        <taxon>Frankiales</taxon>
        <taxon>Frankiaceae</taxon>
        <taxon>Frankia</taxon>
    </lineage>
</organism>
<dbReference type="InterPro" id="IPR011650">
    <property type="entry name" value="Peptidase_M20_dimer"/>
</dbReference>
<comment type="similarity">
    <text evidence="2">Belongs to the peptidase M20A family.</text>
</comment>
<dbReference type="InterPro" id="IPR002933">
    <property type="entry name" value="Peptidase_M20"/>
</dbReference>
<dbReference type="GO" id="GO:0046872">
    <property type="term" value="F:metal ion binding"/>
    <property type="evidence" value="ECO:0007669"/>
    <property type="project" value="UniProtKB-KW"/>
</dbReference>
<evidence type="ECO:0000313" key="8">
    <source>
        <dbReference type="EMBL" id="SNQ45535.1"/>
    </source>
</evidence>
<protein>
    <submittedName>
        <fullName evidence="8">Acetylornithine deacetylase/succinyldiaminopimelate desuccinylase-like deacylase</fullName>
    </submittedName>
</protein>
<dbReference type="InterPro" id="IPR001261">
    <property type="entry name" value="ArgE/DapE_CS"/>
</dbReference>
<keyword evidence="9" id="KW-1185">Reference proteome</keyword>
<comment type="cofactor">
    <cofactor evidence="1">
        <name>Zn(2+)</name>
        <dbReference type="ChEBI" id="CHEBI:29105"/>
    </cofactor>
</comment>
<evidence type="ECO:0000256" key="2">
    <source>
        <dbReference type="ARBA" id="ARBA00006247"/>
    </source>
</evidence>
<evidence type="ECO:0000256" key="3">
    <source>
        <dbReference type="ARBA" id="ARBA00022723"/>
    </source>
</evidence>
<feature type="domain" description="Peptidase M20 dimerisation" evidence="7">
    <location>
        <begin position="245"/>
        <end position="375"/>
    </location>
</feature>
<dbReference type="Pfam" id="PF01546">
    <property type="entry name" value="Peptidase_M20"/>
    <property type="match status" value="1"/>
</dbReference>
<dbReference type="FunFam" id="1.10.150.900:FF:000002">
    <property type="entry name" value="M20/M25/M40 family peptidase"/>
    <property type="match status" value="1"/>
</dbReference>
<keyword evidence="4" id="KW-0378">Hydrolase</keyword>
<dbReference type="PROSITE" id="PS00758">
    <property type="entry name" value="ARGE_DAPE_CPG2_1"/>
    <property type="match status" value="1"/>
</dbReference>